<evidence type="ECO:0000313" key="7">
    <source>
        <dbReference type="Proteomes" id="UP000184241"/>
    </source>
</evidence>
<evidence type="ECO:0000313" key="6">
    <source>
        <dbReference type="EMBL" id="SHH65811.1"/>
    </source>
</evidence>
<protein>
    <recommendedName>
        <fullName evidence="8">Pirin</fullName>
    </recommendedName>
</protein>
<evidence type="ECO:0000259" key="4">
    <source>
        <dbReference type="Pfam" id="PF02678"/>
    </source>
</evidence>
<dbReference type="PANTHER" id="PTHR13903:SF8">
    <property type="entry name" value="PIRIN"/>
    <property type="match status" value="1"/>
</dbReference>
<evidence type="ECO:0000259" key="5">
    <source>
        <dbReference type="Pfam" id="PF05726"/>
    </source>
</evidence>
<dbReference type="EMBL" id="FQXU01000003">
    <property type="protein sequence ID" value="SHH65811.1"/>
    <property type="molecule type" value="Genomic_DNA"/>
</dbReference>
<dbReference type="InterPro" id="IPR014710">
    <property type="entry name" value="RmlC-like_jellyroll"/>
</dbReference>
<dbReference type="PANTHER" id="PTHR13903">
    <property type="entry name" value="PIRIN-RELATED"/>
    <property type="match status" value="1"/>
</dbReference>
<keyword evidence="2" id="KW-0479">Metal-binding</keyword>
<evidence type="ECO:0008006" key="8">
    <source>
        <dbReference type="Google" id="ProtNLM"/>
    </source>
</evidence>
<feature type="domain" description="Pirin N-terminal" evidence="4">
    <location>
        <begin position="63"/>
        <end position="139"/>
    </location>
</feature>
<dbReference type="Gene3D" id="2.60.120.10">
    <property type="entry name" value="Jelly Rolls"/>
    <property type="match status" value="2"/>
</dbReference>
<reference evidence="6 7" key="1">
    <citation type="submission" date="2016-11" db="EMBL/GenBank/DDBJ databases">
        <authorList>
            <person name="Jaros S."/>
            <person name="Januszkiewicz K."/>
            <person name="Wedrychowicz H."/>
        </authorList>
    </citation>
    <scope>NUCLEOTIDE SEQUENCE [LARGE SCALE GENOMIC DNA]</scope>
    <source>
        <strain evidence="6 7">DSM 6191</strain>
    </source>
</reference>
<keyword evidence="2" id="KW-0408">Iron</keyword>
<feature type="binding site" evidence="2">
    <location>
        <position position="73"/>
    </location>
    <ligand>
        <name>Fe cation</name>
        <dbReference type="ChEBI" id="CHEBI:24875"/>
    </ligand>
</feature>
<feature type="domain" description="Pirin C-terminal" evidence="5">
    <location>
        <begin position="207"/>
        <end position="308"/>
    </location>
</feature>
<comment type="cofactor">
    <cofactor evidence="2">
        <name>Fe cation</name>
        <dbReference type="ChEBI" id="CHEBI:24875"/>
    </cofactor>
    <text evidence="2">Binds 1 Fe cation per subunit.</text>
</comment>
<dbReference type="InterPro" id="IPR011051">
    <property type="entry name" value="RmlC_Cupin_sf"/>
</dbReference>
<dbReference type="InterPro" id="IPR008778">
    <property type="entry name" value="Pirin_C_dom"/>
</dbReference>
<evidence type="ECO:0000256" key="1">
    <source>
        <dbReference type="ARBA" id="ARBA00008416"/>
    </source>
</evidence>
<dbReference type="AlphaFoldDB" id="A0A1M5US50"/>
<feature type="binding site" evidence="2">
    <location>
        <position position="117"/>
    </location>
    <ligand>
        <name>Fe cation</name>
        <dbReference type="ChEBI" id="CHEBI:24875"/>
    </ligand>
</feature>
<dbReference type="SUPFAM" id="SSF51182">
    <property type="entry name" value="RmlC-like cupins"/>
    <property type="match status" value="1"/>
</dbReference>
<feature type="binding site" evidence="2">
    <location>
        <position position="119"/>
    </location>
    <ligand>
        <name>Fe cation</name>
        <dbReference type="ChEBI" id="CHEBI:24875"/>
    </ligand>
</feature>
<evidence type="ECO:0000256" key="2">
    <source>
        <dbReference type="PIRSR" id="PIRSR006232-1"/>
    </source>
</evidence>
<dbReference type="Pfam" id="PF05726">
    <property type="entry name" value="Pirin_C"/>
    <property type="match status" value="1"/>
</dbReference>
<dbReference type="Pfam" id="PF02678">
    <property type="entry name" value="Pirin"/>
    <property type="match status" value="1"/>
</dbReference>
<dbReference type="InterPro" id="IPR012093">
    <property type="entry name" value="Pirin"/>
</dbReference>
<dbReference type="RefSeq" id="WP_073016589.1">
    <property type="nucleotide sequence ID" value="NZ_FQXU01000003.1"/>
</dbReference>
<sequence>MKNKIIKINKLGTQWQTKDPFLFCAYHNDAFPKGNDEMGPNASLAGRDIGSDFQGKDGWSMYHGDVIPGFPQHPHRGFETVTIVKEGIVDHADSAGATGRYGAGDVQWLTAGKGCNHTEMFPLVNRDKDNPLELFQIWLNLPKKDKFVDPHYKMLWREDVPVIENKDTDGKISTVKLVAGSYKETKSLDPSPNSWAGDEKNNVRIAVIKMEPEAVFVLEEVSSTLNRAVYFYSGDSITIDGTTIKVKRGVELAGDEVIEIKNGDKESYLLLLEGEPIGEPVVSYGPFVMNSQEEIVEAFSDYRTTGFGGWPWGRDDFVHPREQGRFAKYPDGSVEYKDK</sequence>
<dbReference type="Proteomes" id="UP000184241">
    <property type="component" value="Unassembled WGS sequence"/>
</dbReference>
<dbReference type="CDD" id="cd02909">
    <property type="entry name" value="cupin_pirin_N"/>
    <property type="match status" value="1"/>
</dbReference>
<proteinExistence type="inferred from homology"/>
<dbReference type="CDD" id="cd02247">
    <property type="entry name" value="cupin_pirin_C"/>
    <property type="match status" value="1"/>
</dbReference>
<evidence type="ECO:0000256" key="3">
    <source>
        <dbReference type="RuleBase" id="RU003457"/>
    </source>
</evidence>
<organism evidence="6 7">
    <name type="scientific">Clostridium intestinale DSM 6191</name>
    <dbReference type="NCBI Taxonomy" id="1121320"/>
    <lineage>
        <taxon>Bacteria</taxon>
        <taxon>Bacillati</taxon>
        <taxon>Bacillota</taxon>
        <taxon>Clostridia</taxon>
        <taxon>Eubacteriales</taxon>
        <taxon>Clostridiaceae</taxon>
        <taxon>Clostridium</taxon>
    </lineage>
</organism>
<feature type="binding site" evidence="2">
    <location>
        <position position="75"/>
    </location>
    <ligand>
        <name>Fe cation</name>
        <dbReference type="ChEBI" id="CHEBI:24875"/>
    </ligand>
</feature>
<dbReference type="GO" id="GO:0046872">
    <property type="term" value="F:metal ion binding"/>
    <property type="evidence" value="ECO:0007669"/>
    <property type="project" value="UniProtKB-KW"/>
</dbReference>
<comment type="similarity">
    <text evidence="1 3">Belongs to the pirin family.</text>
</comment>
<name>A0A1M5US50_9CLOT</name>
<accession>A0A1M5US50</accession>
<dbReference type="InterPro" id="IPR003829">
    <property type="entry name" value="Pirin_N_dom"/>
</dbReference>
<gene>
    <name evidence="6" type="ORF">SAMN02745941_00624</name>
</gene>